<dbReference type="Proteomes" id="UP000182658">
    <property type="component" value="Unassembled WGS sequence"/>
</dbReference>
<accession>A0A1J7JX29</accession>
<dbReference type="InParanoid" id="A0A1J7JX29"/>
<gene>
    <name evidence="2" type="ORF">CONLIGDRAFT_678744</name>
</gene>
<feature type="chain" id="PRO_5012678921" evidence="1">
    <location>
        <begin position="27"/>
        <end position="129"/>
    </location>
</feature>
<proteinExistence type="predicted"/>
<evidence type="ECO:0000313" key="2">
    <source>
        <dbReference type="EMBL" id="OIW32338.1"/>
    </source>
</evidence>
<organism evidence="2 3">
    <name type="scientific">Coniochaeta ligniaria NRRL 30616</name>
    <dbReference type="NCBI Taxonomy" id="1408157"/>
    <lineage>
        <taxon>Eukaryota</taxon>
        <taxon>Fungi</taxon>
        <taxon>Dikarya</taxon>
        <taxon>Ascomycota</taxon>
        <taxon>Pezizomycotina</taxon>
        <taxon>Sordariomycetes</taxon>
        <taxon>Sordariomycetidae</taxon>
        <taxon>Coniochaetales</taxon>
        <taxon>Coniochaetaceae</taxon>
        <taxon>Coniochaeta</taxon>
    </lineage>
</organism>
<dbReference type="EMBL" id="KV875095">
    <property type="protein sequence ID" value="OIW32338.1"/>
    <property type="molecule type" value="Genomic_DNA"/>
</dbReference>
<dbReference type="OrthoDB" id="4887973at2759"/>
<sequence>MVMLSLDRTKAAVATLWLMFFALGSAQQLKINYYNNNYCGNFAGELKYYWADTMAGNGNNCYNYNYGQSMLISDCYAGSWCVCLLYYNENCSGDYATIQYSGHDNGEQWEWNCNFNAPAVHSLRCYTYQ</sequence>
<protein>
    <submittedName>
        <fullName evidence="2">Uncharacterized protein</fullName>
    </submittedName>
</protein>
<name>A0A1J7JX29_9PEZI</name>
<reference evidence="2 3" key="1">
    <citation type="submission" date="2016-10" db="EMBL/GenBank/DDBJ databases">
        <title>Draft genome sequence of Coniochaeta ligniaria NRRL30616, a lignocellulolytic fungus for bioabatement of inhibitors in plant biomass hydrolysates.</title>
        <authorList>
            <consortium name="DOE Joint Genome Institute"/>
            <person name="Jimenez D.J."/>
            <person name="Hector R.E."/>
            <person name="Riley R."/>
            <person name="Sun H."/>
            <person name="Grigoriev I.V."/>
            <person name="Van Elsas J.D."/>
            <person name="Nichols N.N."/>
        </authorList>
    </citation>
    <scope>NUCLEOTIDE SEQUENCE [LARGE SCALE GENOMIC DNA]</scope>
    <source>
        <strain evidence="2 3">NRRL 30616</strain>
    </source>
</reference>
<evidence type="ECO:0000313" key="3">
    <source>
        <dbReference type="Proteomes" id="UP000182658"/>
    </source>
</evidence>
<keyword evidence="3" id="KW-1185">Reference proteome</keyword>
<evidence type="ECO:0000256" key="1">
    <source>
        <dbReference type="SAM" id="SignalP"/>
    </source>
</evidence>
<keyword evidence="1" id="KW-0732">Signal</keyword>
<feature type="signal peptide" evidence="1">
    <location>
        <begin position="1"/>
        <end position="26"/>
    </location>
</feature>
<dbReference type="STRING" id="1408157.A0A1J7JX29"/>
<dbReference type="AlphaFoldDB" id="A0A1J7JX29"/>